<dbReference type="EMBL" id="FQUQ01000001">
    <property type="protein sequence ID" value="SHE65329.1"/>
    <property type="molecule type" value="Genomic_DNA"/>
</dbReference>
<dbReference type="STRING" id="288992.SAMN04488522_101819"/>
<protein>
    <submittedName>
        <fullName evidence="1">Uncharacterized protein</fullName>
    </submittedName>
</protein>
<evidence type="ECO:0000313" key="1">
    <source>
        <dbReference type="EMBL" id="SHE65329.1"/>
    </source>
</evidence>
<evidence type="ECO:0000313" key="2">
    <source>
        <dbReference type="Proteomes" id="UP000184287"/>
    </source>
</evidence>
<dbReference type="AlphaFoldDB" id="A0A1M4V8N6"/>
<keyword evidence="2" id="KW-1185">Reference proteome</keyword>
<gene>
    <name evidence="1" type="ORF">SAMN04488522_101819</name>
</gene>
<name>A0A1M4V8N6_9SPHI</name>
<accession>A0A1M4V8N6</accession>
<organism evidence="1 2">
    <name type="scientific">Pedobacter caeni</name>
    <dbReference type="NCBI Taxonomy" id="288992"/>
    <lineage>
        <taxon>Bacteria</taxon>
        <taxon>Pseudomonadati</taxon>
        <taxon>Bacteroidota</taxon>
        <taxon>Sphingobacteriia</taxon>
        <taxon>Sphingobacteriales</taxon>
        <taxon>Sphingobacteriaceae</taxon>
        <taxon>Pedobacter</taxon>
    </lineage>
</organism>
<proteinExistence type="predicted"/>
<dbReference type="Proteomes" id="UP000184287">
    <property type="component" value="Unassembled WGS sequence"/>
</dbReference>
<sequence>MGQRISFFKNNFNKGLKDLIFENFSAFRQWHLDSAKSSMEDLNEPYGNEILENYLHQENNLKKDFHKLDKRLIDELTAKFVADYCDTTDGEGKILEFLEPSVNKWRYEASTEMVMQTGDKDFVQFWNFLIRGRSLKDNADFDSYSNDFKIGFLTFDEHQLLKAKIELYFGNPEQLKHNFWTEEEKLKEQNAIKDSKNGTYSLSGHNPKSSGLENVLQVLNQMTHEKNELITSIE</sequence>
<reference evidence="2" key="1">
    <citation type="submission" date="2016-11" db="EMBL/GenBank/DDBJ databases">
        <authorList>
            <person name="Varghese N."/>
            <person name="Submissions S."/>
        </authorList>
    </citation>
    <scope>NUCLEOTIDE SEQUENCE [LARGE SCALE GENOMIC DNA]</scope>
    <source>
        <strain evidence="2">DSM 16990</strain>
    </source>
</reference>